<dbReference type="EMBL" id="CP117259">
    <property type="protein sequence ID" value="WFR99050.1"/>
    <property type="molecule type" value="Genomic_DNA"/>
</dbReference>
<gene>
    <name evidence="2" type="ORF">PR017_25735</name>
</gene>
<dbReference type="PANTHER" id="PTHR46211:SF14">
    <property type="entry name" value="GLYCEROPHOSPHODIESTER PHOSPHODIESTERASE"/>
    <property type="match status" value="1"/>
</dbReference>
<dbReference type="RefSeq" id="WP_111221188.1">
    <property type="nucleotide sequence ID" value="NZ_CP117259.1"/>
</dbReference>
<accession>A0AAF1KBJ6</accession>
<dbReference type="AlphaFoldDB" id="A0AAF1KBJ6"/>
<dbReference type="GO" id="GO:0008081">
    <property type="term" value="F:phosphoric diester hydrolase activity"/>
    <property type="evidence" value="ECO:0007669"/>
    <property type="project" value="InterPro"/>
</dbReference>
<dbReference type="SUPFAM" id="SSF51695">
    <property type="entry name" value="PLC-like phosphodiesterases"/>
    <property type="match status" value="1"/>
</dbReference>
<evidence type="ECO:0000313" key="3">
    <source>
        <dbReference type="Proteomes" id="UP000249499"/>
    </source>
</evidence>
<keyword evidence="2" id="KW-0614">Plasmid</keyword>
<dbReference type="InterPro" id="IPR030395">
    <property type="entry name" value="GP_PDE_dom"/>
</dbReference>
<sequence>MTLITGHRGARNLWAENSLTGFRNVLDLGVDAVEFDVHLTTAGELVVIHDATLDRTTDHTGPVRALSPEARQKVMLKDTHEAMPTLSEVLEVLAPADRLAFHIEIKSDENGTPHQGIVERVAGEIGGFGIGSRSCLTSFDTSVLEDCRRQAPAIARLVSISAISAEKHGGISRFLEKVDGLAKLVAVHHELLEAEWDVITGAVPIEDLCVWTVNDEETIRRWLTRGIGHLTSDAPDLALKLRGEMTAL</sequence>
<geneLocation type="plasmid" evidence="2 3">
    <name>unnamed2</name>
</geneLocation>
<organism evidence="2 3">
    <name type="scientific">Rhizobium tumorigenes</name>
    <dbReference type="NCBI Taxonomy" id="2041385"/>
    <lineage>
        <taxon>Bacteria</taxon>
        <taxon>Pseudomonadati</taxon>
        <taxon>Pseudomonadota</taxon>
        <taxon>Alphaproteobacteria</taxon>
        <taxon>Hyphomicrobiales</taxon>
        <taxon>Rhizobiaceae</taxon>
        <taxon>Rhizobium/Agrobacterium group</taxon>
        <taxon>Rhizobium</taxon>
    </lineage>
</organism>
<dbReference type="Pfam" id="PF03009">
    <property type="entry name" value="GDPD"/>
    <property type="match status" value="1"/>
</dbReference>
<dbReference type="PANTHER" id="PTHR46211">
    <property type="entry name" value="GLYCEROPHOSPHORYL DIESTER PHOSPHODIESTERASE"/>
    <property type="match status" value="1"/>
</dbReference>
<dbReference type="InterPro" id="IPR017946">
    <property type="entry name" value="PLC-like_Pdiesterase_TIM-brl"/>
</dbReference>
<evidence type="ECO:0000259" key="1">
    <source>
        <dbReference type="PROSITE" id="PS51704"/>
    </source>
</evidence>
<dbReference type="PROSITE" id="PS51704">
    <property type="entry name" value="GP_PDE"/>
    <property type="match status" value="1"/>
</dbReference>
<reference evidence="2 3" key="1">
    <citation type="journal article" date="2018" name="Sci. Rep.">
        <title>Rhizobium tumorigenes sp. nov., a novel plant tumorigenic bacterium isolated from cane gall tumors on thornless blackberry.</title>
        <authorList>
            <person name="Kuzmanovi N."/>
            <person name="Smalla K."/>
            <person name="Gronow S."/>
            <person name="PuBawska J."/>
        </authorList>
    </citation>
    <scope>NUCLEOTIDE SEQUENCE [LARGE SCALE GENOMIC DNA]</scope>
    <source>
        <strain evidence="2 3">1078</strain>
    </source>
</reference>
<feature type="domain" description="GP-PDE" evidence="1">
    <location>
        <begin position="2"/>
        <end position="242"/>
    </location>
</feature>
<proteinExistence type="predicted"/>
<dbReference type="CDD" id="cd08565">
    <property type="entry name" value="GDPD_pAtGDE_like"/>
    <property type="match status" value="1"/>
</dbReference>
<evidence type="ECO:0000313" key="2">
    <source>
        <dbReference type="EMBL" id="WFR99050.1"/>
    </source>
</evidence>
<dbReference type="Proteomes" id="UP000249499">
    <property type="component" value="Plasmid unnamed2"/>
</dbReference>
<protein>
    <submittedName>
        <fullName evidence="2">Glycerophosphodiester phosphodiesterase family protein</fullName>
    </submittedName>
</protein>
<dbReference type="GO" id="GO:0006629">
    <property type="term" value="P:lipid metabolic process"/>
    <property type="evidence" value="ECO:0007669"/>
    <property type="project" value="InterPro"/>
</dbReference>
<dbReference type="KEGG" id="rtu:PR017_25735"/>
<reference evidence="3" key="2">
    <citation type="journal article" date="2023" name="MicrobiologyOpen">
        <title>Genomics of the tumorigenes clade of the family Rhizobiaceae and description of Rhizobium rhododendri sp. nov.</title>
        <authorList>
            <person name="Kuzmanovic N."/>
            <person name="diCenzo G.C."/>
            <person name="Bunk B."/>
            <person name="Sproeer C."/>
            <person name="Fruehling A."/>
            <person name="Neumann-Schaal M."/>
            <person name="Overmann J."/>
            <person name="Smalla K."/>
        </authorList>
    </citation>
    <scope>NUCLEOTIDE SEQUENCE [LARGE SCALE GENOMIC DNA]</scope>
    <source>
        <strain evidence="3">1078</strain>
        <plasmid evidence="3">unnamed2</plasmid>
    </source>
</reference>
<dbReference type="Gene3D" id="3.20.20.190">
    <property type="entry name" value="Phosphatidylinositol (PI) phosphodiesterase"/>
    <property type="match status" value="1"/>
</dbReference>
<name>A0AAF1KBJ6_9HYPH</name>
<keyword evidence="3" id="KW-1185">Reference proteome</keyword>